<evidence type="ECO:0000313" key="3">
    <source>
        <dbReference type="EMBL" id="MFC4209801.1"/>
    </source>
</evidence>
<evidence type="ECO:0000259" key="2">
    <source>
        <dbReference type="Pfam" id="PF03629"/>
    </source>
</evidence>
<name>A0ABV8P6Z2_9SPHI</name>
<evidence type="ECO:0000313" key="4">
    <source>
        <dbReference type="Proteomes" id="UP001595789"/>
    </source>
</evidence>
<dbReference type="PANTHER" id="PTHR31988:SF19">
    <property type="entry name" value="9-O-ACETYL-N-ACETYLNEURAMINIC ACID DEACETYLASE-RELATED"/>
    <property type="match status" value="1"/>
</dbReference>
<dbReference type="Gene3D" id="3.40.50.1110">
    <property type="entry name" value="SGNH hydrolase"/>
    <property type="match status" value="1"/>
</dbReference>
<protein>
    <submittedName>
        <fullName evidence="3">Sialate O-acetylesterase</fullName>
    </submittedName>
</protein>
<organism evidence="3 4">
    <name type="scientific">Pedobacter lithocola</name>
    <dbReference type="NCBI Taxonomy" id="1908239"/>
    <lineage>
        <taxon>Bacteria</taxon>
        <taxon>Pseudomonadati</taxon>
        <taxon>Bacteroidota</taxon>
        <taxon>Sphingobacteriia</taxon>
        <taxon>Sphingobacteriales</taxon>
        <taxon>Sphingobacteriaceae</taxon>
        <taxon>Pedobacter</taxon>
    </lineage>
</organism>
<dbReference type="Proteomes" id="UP001595789">
    <property type="component" value="Unassembled WGS sequence"/>
</dbReference>
<dbReference type="InterPro" id="IPR005181">
    <property type="entry name" value="SASA"/>
</dbReference>
<comment type="caution">
    <text evidence="3">The sequence shown here is derived from an EMBL/GenBank/DDBJ whole genome shotgun (WGS) entry which is preliminary data.</text>
</comment>
<dbReference type="PANTHER" id="PTHR31988">
    <property type="entry name" value="ESTERASE, PUTATIVE (DUF303)-RELATED"/>
    <property type="match status" value="1"/>
</dbReference>
<dbReference type="RefSeq" id="WP_378981061.1">
    <property type="nucleotide sequence ID" value="NZ_JBHSBW010000003.1"/>
</dbReference>
<accession>A0ABV8P6Z2</accession>
<evidence type="ECO:0000256" key="1">
    <source>
        <dbReference type="ARBA" id="ARBA00022801"/>
    </source>
</evidence>
<dbReference type="InterPro" id="IPR052940">
    <property type="entry name" value="Carb_Esterase_6"/>
</dbReference>
<keyword evidence="1" id="KW-0378">Hydrolase</keyword>
<dbReference type="Pfam" id="PF03629">
    <property type="entry name" value="SASA"/>
    <property type="match status" value="1"/>
</dbReference>
<dbReference type="EMBL" id="JBHSBW010000003">
    <property type="protein sequence ID" value="MFC4209801.1"/>
    <property type="molecule type" value="Genomic_DNA"/>
</dbReference>
<dbReference type="SUPFAM" id="SSF52266">
    <property type="entry name" value="SGNH hydrolase"/>
    <property type="match status" value="1"/>
</dbReference>
<dbReference type="InterPro" id="IPR036514">
    <property type="entry name" value="SGNH_hydro_sf"/>
</dbReference>
<keyword evidence="4" id="KW-1185">Reference proteome</keyword>
<feature type="domain" description="Sialate O-acetylesterase" evidence="2">
    <location>
        <begin position="6"/>
        <end position="227"/>
    </location>
</feature>
<sequence length="284" mass="31574">MKDTLNSFLMIGQSNMAGRGFLKDVKPIYNQNIHVLINGRWQVMWEPINPDRPTSGIGLAASFAGAWCANNPDKQIGLIPCAEGGSSLEDWSVGGVLFENALFQAKLAQRSSKLQGIIWHQGENDSFAGRFSNYALRLSAFVEALREQLGEPDIPFISGDLGDYLSEGRYGPYFTEYKLINEALLGFSSQNPHCFFVTASQLSANPDGLHFDAASLRKFGLRYFDAFTLRQNILKPAGDEAQRLEQIYNRSLTNAEQIAVLEIDFGSGKMSLQEYEKKLSTLKP</sequence>
<gene>
    <name evidence="3" type="ORF">ACFOWA_01325</name>
</gene>
<reference evidence="4" key="1">
    <citation type="journal article" date="2019" name="Int. J. Syst. Evol. Microbiol.">
        <title>The Global Catalogue of Microorganisms (GCM) 10K type strain sequencing project: providing services to taxonomists for standard genome sequencing and annotation.</title>
        <authorList>
            <consortium name="The Broad Institute Genomics Platform"/>
            <consortium name="The Broad Institute Genome Sequencing Center for Infectious Disease"/>
            <person name="Wu L."/>
            <person name="Ma J."/>
        </authorList>
    </citation>
    <scope>NUCLEOTIDE SEQUENCE [LARGE SCALE GENOMIC DNA]</scope>
    <source>
        <strain evidence="4">CCM 8691</strain>
    </source>
</reference>
<proteinExistence type="predicted"/>